<dbReference type="GO" id="GO:0003995">
    <property type="term" value="F:acyl-CoA dehydrogenase activity"/>
    <property type="evidence" value="ECO:0007669"/>
    <property type="project" value="InterPro"/>
</dbReference>
<dbReference type="InterPro" id="IPR046373">
    <property type="entry name" value="Acyl-CoA_Oxase/DH_mid-dom_sf"/>
</dbReference>
<dbReference type="InterPro" id="IPR009100">
    <property type="entry name" value="AcylCoA_DH/oxidase_NM_dom_sf"/>
</dbReference>
<feature type="domain" description="Acyl-CoA dehydrogenase/oxidase C-terminal" evidence="7">
    <location>
        <begin position="314"/>
        <end position="439"/>
    </location>
</feature>
<feature type="region of interest" description="Disordered" evidence="6">
    <location>
        <begin position="62"/>
        <end position="89"/>
    </location>
</feature>
<feature type="domain" description="Acyl-CoA dehydrogenase/oxidase N-terminal" evidence="9">
    <location>
        <begin position="88"/>
        <end position="198"/>
    </location>
</feature>
<dbReference type="InterPro" id="IPR037069">
    <property type="entry name" value="AcylCoA_DH/ox_N_sf"/>
</dbReference>
<evidence type="ECO:0000256" key="6">
    <source>
        <dbReference type="SAM" id="MobiDB-lite"/>
    </source>
</evidence>
<dbReference type="GO" id="GO:0050660">
    <property type="term" value="F:flavin adenine dinucleotide binding"/>
    <property type="evidence" value="ECO:0007669"/>
    <property type="project" value="InterPro"/>
</dbReference>
<keyword evidence="4 5" id="KW-0274">FAD</keyword>
<dbReference type="PANTHER" id="PTHR43884">
    <property type="entry name" value="ACYL-COA DEHYDROGENASE"/>
    <property type="match status" value="1"/>
</dbReference>
<dbReference type="InterPro" id="IPR013786">
    <property type="entry name" value="AcylCoA_DH/ox_N"/>
</dbReference>
<dbReference type="Gene3D" id="1.10.540.10">
    <property type="entry name" value="Acyl-CoA dehydrogenase/oxidase, N-terminal domain"/>
    <property type="match status" value="1"/>
</dbReference>
<dbReference type="EMBL" id="BMHI01000005">
    <property type="protein sequence ID" value="GGB40867.1"/>
    <property type="molecule type" value="Genomic_DNA"/>
</dbReference>
<comment type="caution">
    <text evidence="10">The sequence shown here is derived from an EMBL/GenBank/DDBJ whole genome shotgun (WGS) entry which is preliminary data.</text>
</comment>
<dbReference type="InterPro" id="IPR006089">
    <property type="entry name" value="Acyl-CoA_DH_CS"/>
</dbReference>
<dbReference type="InterPro" id="IPR006091">
    <property type="entry name" value="Acyl-CoA_Oxase/DH_mid-dom"/>
</dbReference>
<evidence type="ECO:0000256" key="3">
    <source>
        <dbReference type="ARBA" id="ARBA00022630"/>
    </source>
</evidence>
<dbReference type="InterPro" id="IPR036250">
    <property type="entry name" value="AcylCo_DH-like_C"/>
</dbReference>
<dbReference type="SUPFAM" id="SSF56645">
    <property type="entry name" value="Acyl-CoA dehydrogenase NM domain-like"/>
    <property type="match status" value="1"/>
</dbReference>
<keyword evidence="5" id="KW-0560">Oxidoreductase</keyword>
<evidence type="ECO:0000259" key="9">
    <source>
        <dbReference type="Pfam" id="PF02771"/>
    </source>
</evidence>
<reference evidence="10" key="1">
    <citation type="journal article" date="2014" name="Int. J. Syst. Evol. Microbiol.">
        <title>Complete genome sequence of Corynebacterium casei LMG S-19264T (=DSM 44701T), isolated from a smear-ripened cheese.</title>
        <authorList>
            <consortium name="US DOE Joint Genome Institute (JGI-PGF)"/>
            <person name="Walter F."/>
            <person name="Albersmeier A."/>
            <person name="Kalinowski J."/>
            <person name="Ruckert C."/>
        </authorList>
    </citation>
    <scope>NUCLEOTIDE SEQUENCE</scope>
    <source>
        <strain evidence="10">CGMCC 1.15085</strain>
    </source>
</reference>
<dbReference type="RefSeq" id="WP_188838270.1">
    <property type="nucleotide sequence ID" value="NZ_BMHI01000005.1"/>
</dbReference>
<evidence type="ECO:0000259" key="8">
    <source>
        <dbReference type="Pfam" id="PF02770"/>
    </source>
</evidence>
<dbReference type="AlphaFoldDB" id="A0A916WX56"/>
<dbReference type="Pfam" id="PF00441">
    <property type="entry name" value="Acyl-CoA_dh_1"/>
    <property type="match status" value="1"/>
</dbReference>
<evidence type="ECO:0000256" key="5">
    <source>
        <dbReference type="RuleBase" id="RU362125"/>
    </source>
</evidence>
<gene>
    <name evidence="10" type="ORF">GCM10011492_34620</name>
</gene>
<evidence type="ECO:0000259" key="7">
    <source>
        <dbReference type="Pfam" id="PF00441"/>
    </source>
</evidence>
<dbReference type="InterPro" id="IPR009075">
    <property type="entry name" value="AcylCo_DH/oxidase_C"/>
</dbReference>
<dbReference type="Gene3D" id="1.20.140.10">
    <property type="entry name" value="Butyryl-CoA Dehydrogenase, subunit A, domain 3"/>
    <property type="match status" value="1"/>
</dbReference>
<evidence type="ECO:0000256" key="4">
    <source>
        <dbReference type="ARBA" id="ARBA00022827"/>
    </source>
</evidence>
<comment type="cofactor">
    <cofactor evidence="1 5">
        <name>FAD</name>
        <dbReference type="ChEBI" id="CHEBI:57692"/>
    </cofactor>
</comment>
<evidence type="ECO:0000256" key="1">
    <source>
        <dbReference type="ARBA" id="ARBA00001974"/>
    </source>
</evidence>
<evidence type="ECO:0000313" key="11">
    <source>
        <dbReference type="Proteomes" id="UP000636793"/>
    </source>
</evidence>
<organism evidence="10 11">
    <name type="scientific">Flexivirga endophytica</name>
    <dbReference type="NCBI Taxonomy" id="1849103"/>
    <lineage>
        <taxon>Bacteria</taxon>
        <taxon>Bacillati</taxon>
        <taxon>Actinomycetota</taxon>
        <taxon>Actinomycetes</taxon>
        <taxon>Micrococcales</taxon>
        <taxon>Dermacoccaceae</taxon>
        <taxon>Flexivirga</taxon>
    </lineage>
</organism>
<reference evidence="10" key="2">
    <citation type="submission" date="2020-09" db="EMBL/GenBank/DDBJ databases">
        <authorList>
            <person name="Sun Q."/>
            <person name="Zhou Y."/>
        </authorList>
    </citation>
    <scope>NUCLEOTIDE SEQUENCE</scope>
    <source>
        <strain evidence="10">CGMCC 1.15085</strain>
    </source>
</reference>
<protein>
    <submittedName>
        <fullName evidence="10">Acyl-CoA dehydrogenase</fullName>
    </submittedName>
</protein>
<dbReference type="PROSITE" id="PS00073">
    <property type="entry name" value="ACYL_COA_DH_2"/>
    <property type="match status" value="1"/>
</dbReference>
<keyword evidence="3 5" id="KW-0285">Flavoprotein</keyword>
<evidence type="ECO:0000256" key="2">
    <source>
        <dbReference type="ARBA" id="ARBA00009347"/>
    </source>
</evidence>
<keyword evidence="11" id="KW-1185">Reference proteome</keyword>
<dbReference type="Pfam" id="PF02770">
    <property type="entry name" value="Acyl-CoA_dh_M"/>
    <property type="match status" value="1"/>
</dbReference>
<accession>A0A916WX56</accession>
<feature type="domain" description="Acyl-CoA oxidase/dehydrogenase middle" evidence="8">
    <location>
        <begin position="207"/>
        <end position="296"/>
    </location>
</feature>
<dbReference type="Proteomes" id="UP000636793">
    <property type="component" value="Unassembled WGS sequence"/>
</dbReference>
<proteinExistence type="inferred from homology"/>
<dbReference type="Pfam" id="PF02771">
    <property type="entry name" value="Acyl-CoA_dh_N"/>
    <property type="match status" value="1"/>
</dbReference>
<dbReference type="PANTHER" id="PTHR43884:SF12">
    <property type="entry name" value="ISOVALERYL-COA DEHYDROGENASE, MITOCHONDRIAL-RELATED"/>
    <property type="match status" value="1"/>
</dbReference>
<evidence type="ECO:0000313" key="10">
    <source>
        <dbReference type="EMBL" id="GGB40867.1"/>
    </source>
</evidence>
<name>A0A916WX56_9MICO</name>
<dbReference type="SUPFAM" id="SSF47203">
    <property type="entry name" value="Acyl-CoA dehydrogenase C-terminal domain-like"/>
    <property type="match status" value="1"/>
</dbReference>
<comment type="similarity">
    <text evidence="2 5">Belongs to the acyl-CoA dehydrogenase family.</text>
</comment>
<sequence length="443" mass="46652">MSHHTPKPTLADRGQNFGMRLITRAGGLEAMKNPALRAKVEKVLYRGARQGFRAQVAAGRAFTAKTGSGSPTRSKPAKPRVQFDLNPSDDQEMIREAARELADEVLRPAAPQADTDRTVPDEVREQAAQMGMALLGVPTELGGVAEEASAVTSALVLEELARGDMGLAVAVMSPAAVANCLVNYGDSDQQATYLSAFTDEASPATGALALMEPQPLFDPAKPQTTGSLDGGSLVLDGTKSLVPGASASDLFIVSALVDGQPRLVIVPPNTDGVTVSDNPAMGIRAAHTGTLHLEGVRVPSRNLLGTTADHSDAVARARLAWAAAAVGTAQAVLDHVKGYTKERKAFGEPIANRQAVAFTVANIAIELDGLRLVVWRAASRLDRGLDASEQIAHARALTEKHCAQIGSDGVQLLGGHGFVKEFDNERWFRDLRGAGLMEGVLLV</sequence>
<dbReference type="Gene3D" id="2.40.110.10">
    <property type="entry name" value="Butyryl-CoA Dehydrogenase, subunit A, domain 2"/>
    <property type="match status" value="1"/>
</dbReference>